<keyword evidence="8 12" id="KW-0408">Iron</keyword>
<evidence type="ECO:0000313" key="14">
    <source>
        <dbReference type="EMBL" id="SPB18581.1"/>
    </source>
</evidence>
<dbReference type="SUPFAM" id="SSF52343">
    <property type="entry name" value="Ferredoxin reductase-like, C-terminal NADP-linked domain"/>
    <property type="match status" value="1"/>
</dbReference>
<dbReference type="GO" id="GO:0016491">
    <property type="term" value="F:oxidoreductase activity"/>
    <property type="evidence" value="ECO:0007669"/>
    <property type="project" value="InterPro"/>
</dbReference>
<dbReference type="InterPro" id="IPR037117">
    <property type="entry name" value="Dihydroorotate_DH_ele_sf"/>
</dbReference>
<dbReference type="Gene3D" id="3.40.50.80">
    <property type="entry name" value="Nucleotide-binding domain of ferredoxin-NADP reductase (FNR) module"/>
    <property type="match status" value="1"/>
</dbReference>
<reference evidence="15" key="1">
    <citation type="submission" date="2018-01" db="EMBL/GenBank/DDBJ databases">
        <authorList>
            <person name="Peeters C."/>
        </authorList>
    </citation>
    <scope>NUCLEOTIDE SEQUENCE [LARGE SCALE GENOMIC DNA]</scope>
</reference>
<feature type="binding site" evidence="11">
    <location>
        <begin position="85"/>
        <end position="88"/>
    </location>
    <ligand>
        <name>FAD</name>
        <dbReference type="ChEBI" id="CHEBI:57692"/>
    </ligand>
</feature>
<evidence type="ECO:0000259" key="13">
    <source>
        <dbReference type="PROSITE" id="PS51384"/>
    </source>
</evidence>
<dbReference type="PROSITE" id="PS51384">
    <property type="entry name" value="FAD_FR"/>
    <property type="match status" value="1"/>
</dbReference>
<evidence type="ECO:0000256" key="8">
    <source>
        <dbReference type="ARBA" id="ARBA00023004"/>
    </source>
</evidence>
<dbReference type="Gene3D" id="2.10.240.10">
    <property type="entry name" value="Dihydroorotate dehydrogenase, electron transfer subunit"/>
    <property type="match status" value="1"/>
</dbReference>
<dbReference type="CDD" id="cd06218">
    <property type="entry name" value="DHOD_e_trans"/>
    <property type="match status" value="1"/>
</dbReference>
<dbReference type="SUPFAM" id="SSF63380">
    <property type="entry name" value="Riboflavin synthase domain-like"/>
    <property type="match status" value="1"/>
</dbReference>
<dbReference type="GO" id="GO:0006221">
    <property type="term" value="P:pyrimidine nucleotide biosynthetic process"/>
    <property type="evidence" value="ECO:0007669"/>
    <property type="project" value="InterPro"/>
</dbReference>
<dbReference type="RefSeq" id="WP_245933204.1">
    <property type="nucleotide sequence ID" value="NZ_OGTP01000033.1"/>
</dbReference>
<evidence type="ECO:0000256" key="9">
    <source>
        <dbReference type="ARBA" id="ARBA00023014"/>
    </source>
</evidence>
<keyword evidence="9 12" id="KW-0411">Iron-sulfur</keyword>
<keyword evidence="7" id="KW-0249">Electron transport</keyword>
<keyword evidence="4 12" id="KW-0001">2Fe-2S</keyword>
<dbReference type="GO" id="GO:0051537">
    <property type="term" value="F:2 iron, 2 sulfur cluster binding"/>
    <property type="evidence" value="ECO:0007669"/>
    <property type="project" value="UniProtKB-KW"/>
</dbReference>
<evidence type="ECO:0000256" key="1">
    <source>
        <dbReference type="ARBA" id="ARBA00006422"/>
    </source>
</evidence>
<feature type="binding site" evidence="11">
    <location>
        <begin position="109"/>
        <end position="110"/>
    </location>
    <ligand>
        <name>FAD</name>
        <dbReference type="ChEBI" id="CHEBI:57692"/>
    </ligand>
</feature>
<name>A0A2U3IEE6_9BURK</name>
<dbReference type="Gene3D" id="2.40.30.10">
    <property type="entry name" value="Translation factors"/>
    <property type="match status" value="1"/>
</dbReference>
<evidence type="ECO:0000256" key="3">
    <source>
        <dbReference type="ARBA" id="ARBA00022630"/>
    </source>
</evidence>
<dbReference type="PANTHER" id="PTHR43513">
    <property type="entry name" value="DIHYDROOROTATE DEHYDROGENASE B (NAD(+)), ELECTRON TRANSFER SUBUNIT"/>
    <property type="match status" value="1"/>
</dbReference>
<sequence>MTIPTTDSRAATVFPLCDGAHAAATCAAAPSIAENACLVRSNDWVNAEYKHLVLTAPDLALTARAGQFFHLACPASNDDTPYLRRPMSIYCVNAGDQRIEFLYKVQGAGTRGLAQLGPGDTLDALGPLGKGFTLPANANDAHVLLLARGVGLATMAPLASEAIATGAHVTAVLSARTPALMMSADTLHETGATVVMVTDDEQTSDVVQVERLIRGIHAGRPITFATTCGSNRLLAMLQRLAAQLGIPGEVALEQRMGCGIGACYACVRPFRKHAQSDELSYRRVCWDGPVFDLQETTSW</sequence>
<keyword evidence="6 11" id="KW-0274">FAD</keyword>
<feature type="binding site" evidence="12">
    <location>
        <position position="266"/>
    </location>
    <ligand>
        <name>[2Fe-2S] cluster</name>
        <dbReference type="ChEBI" id="CHEBI:190135"/>
    </ligand>
</feature>
<accession>A0A2U3IEE6</accession>
<feature type="binding site" evidence="12">
    <location>
        <position position="258"/>
    </location>
    <ligand>
        <name>[2Fe-2S] cluster</name>
        <dbReference type="ChEBI" id="CHEBI:190135"/>
    </ligand>
</feature>
<feature type="binding site" evidence="12">
    <location>
        <position position="285"/>
    </location>
    <ligand>
        <name>[2Fe-2S] cluster</name>
        <dbReference type="ChEBI" id="CHEBI:190135"/>
    </ligand>
</feature>
<organism evidence="14 15">
    <name type="scientific">Caballeronia novacaledonica</name>
    <dbReference type="NCBI Taxonomy" id="1544861"/>
    <lineage>
        <taxon>Bacteria</taxon>
        <taxon>Pseudomonadati</taxon>
        <taxon>Pseudomonadota</taxon>
        <taxon>Betaproteobacteria</taxon>
        <taxon>Burkholderiales</taxon>
        <taxon>Burkholderiaceae</taxon>
        <taxon>Caballeronia</taxon>
    </lineage>
</organism>
<comment type="similarity">
    <text evidence="1">Belongs to the PyrK family.</text>
</comment>
<evidence type="ECO:0000256" key="5">
    <source>
        <dbReference type="ARBA" id="ARBA00022723"/>
    </source>
</evidence>
<evidence type="ECO:0000313" key="15">
    <source>
        <dbReference type="Proteomes" id="UP000238169"/>
    </source>
</evidence>
<evidence type="ECO:0000256" key="4">
    <source>
        <dbReference type="ARBA" id="ARBA00022714"/>
    </source>
</evidence>
<feature type="domain" description="FAD-binding FR-type" evidence="13">
    <location>
        <begin position="32"/>
        <end position="134"/>
    </location>
</feature>
<keyword evidence="2" id="KW-0813">Transport</keyword>
<dbReference type="AlphaFoldDB" id="A0A2U3IEE6"/>
<keyword evidence="5 12" id="KW-0479">Metal-binding</keyword>
<evidence type="ECO:0000256" key="2">
    <source>
        <dbReference type="ARBA" id="ARBA00022448"/>
    </source>
</evidence>
<comment type="cofactor">
    <cofactor evidence="12">
        <name>[2Fe-2S] cluster</name>
        <dbReference type="ChEBI" id="CHEBI:190135"/>
    </cofactor>
    <text evidence="12">Binds 1 [2Fe-2S] cluster per subunit.</text>
</comment>
<evidence type="ECO:0000256" key="6">
    <source>
        <dbReference type="ARBA" id="ARBA00022827"/>
    </source>
</evidence>
<evidence type="ECO:0000256" key="11">
    <source>
        <dbReference type="PIRSR" id="PIRSR006816-1"/>
    </source>
</evidence>
<evidence type="ECO:0000256" key="7">
    <source>
        <dbReference type="ARBA" id="ARBA00022982"/>
    </source>
</evidence>
<dbReference type="InterPro" id="IPR019480">
    <property type="entry name" value="Dihydroorotate_DH_Fe-S-bd"/>
</dbReference>
<dbReference type="Pfam" id="PF10418">
    <property type="entry name" value="DHODB_Fe-S_bind"/>
    <property type="match status" value="1"/>
</dbReference>
<evidence type="ECO:0000256" key="12">
    <source>
        <dbReference type="PIRSR" id="PIRSR006816-2"/>
    </source>
</evidence>
<dbReference type="InterPro" id="IPR039261">
    <property type="entry name" value="FNR_nucleotide-bd"/>
</dbReference>
<dbReference type="GO" id="GO:0050660">
    <property type="term" value="F:flavin adenine dinucleotide binding"/>
    <property type="evidence" value="ECO:0007669"/>
    <property type="project" value="InterPro"/>
</dbReference>
<dbReference type="InterPro" id="IPR017938">
    <property type="entry name" value="Riboflavin_synthase-like_b-brl"/>
</dbReference>
<dbReference type="InterPro" id="IPR012165">
    <property type="entry name" value="Cyt_c3_hydrogenase_gsu"/>
</dbReference>
<protein>
    <submittedName>
        <fullName evidence="14">Oxidoreductase</fullName>
    </submittedName>
</protein>
<comment type="cofactor">
    <cofactor evidence="10">
        <name>[2Fe-2S] cluster</name>
        <dbReference type="ChEBI" id="CHEBI:190135"/>
    </cofactor>
</comment>
<proteinExistence type="inferred from homology"/>
<keyword evidence="3 11" id="KW-0285">Flavoprotein</keyword>
<comment type="cofactor">
    <cofactor evidence="11">
        <name>FAD</name>
        <dbReference type="ChEBI" id="CHEBI:57692"/>
    </cofactor>
    <text evidence="11">Binds 1 FAD per subunit.</text>
</comment>
<dbReference type="PANTHER" id="PTHR43513:SF3">
    <property type="entry name" value="DIHYDROOROTATE DEHYDROGENASE B (NAD(+)), ELECTRON TRANSFER SUBUNIT-RELATED"/>
    <property type="match status" value="1"/>
</dbReference>
<dbReference type="InterPro" id="IPR017927">
    <property type="entry name" value="FAD-bd_FR_type"/>
</dbReference>
<dbReference type="EMBL" id="OGTP01000033">
    <property type="protein sequence ID" value="SPB18581.1"/>
    <property type="molecule type" value="Genomic_DNA"/>
</dbReference>
<feature type="binding site" evidence="12">
    <location>
        <position position="263"/>
    </location>
    <ligand>
        <name>[2Fe-2S] cluster</name>
        <dbReference type="ChEBI" id="CHEBI:190135"/>
    </ligand>
</feature>
<dbReference type="GO" id="GO:0046872">
    <property type="term" value="F:metal ion binding"/>
    <property type="evidence" value="ECO:0007669"/>
    <property type="project" value="UniProtKB-KW"/>
</dbReference>
<evidence type="ECO:0000256" key="10">
    <source>
        <dbReference type="ARBA" id="ARBA00034078"/>
    </source>
</evidence>
<dbReference type="Proteomes" id="UP000238169">
    <property type="component" value="Unassembled WGS sequence"/>
</dbReference>
<dbReference type="InterPro" id="IPR050353">
    <property type="entry name" value="PyrK_electron_transfer"/>
</dbReference>
<gene>
    <name evidence="14" type="ORF">NOV72_05781</name>
</gene>
<dbReference type="PIRSF" id="PIRSF006816">
    <property type="entry name" value="Cyc3_hyd_g"/>
    <property type="match status" value="1"/>
</dbReference>
<keyword evidence="15" id="KW-1185">Reference proteome</keyword>